<keyword evidence="6 19" id="KW-0997">Cell inner membrane</keyword>
<dbReference type="PRINTS" id="PR00605">
    <property type="entry name" value="CYTCHROMECIC"/>
</dbReference>
<feature type="binding site" description="axial binding residue" evidence="20">
    <location>
        <position position="235"/>
    </location>
    <ligand>
        <name>heme c</name>
        <dbReference type="ChEBI" id="CHEBI:61717"/>
        <label>2</label>
    </ligand>
    <ligandPart>
        <name>Fe</name>
        <dbReference type="ChEBI" id="CHEBI:18248"/>
    </ligandPart>
</feature>
<comment type="cofactor">
    <cofactor evidence="19 21">
        <name>heme c</name>
        <dbReference type="ChEBI" id="CHEBI:61717"/>
    </cofactor>
    <text evidence="19 21">Binds 2 heme C groups per subunit.</text>
</comment>
<comment type="caution">
    <text evidence="24">The sequence shown here is derived from an EMBL/GenBank/DDBJ whole genome shotgun (WGS) entry which is preliminary data.</text>
</comment>
<dbReference type="GO" id="GO:1902600">
    <property type="term" value="P:proton transmembrane transport"/>
    <property type="evidence" value="ECO:0007669"/>
    <property type="project" value="UniProtKB-KW"/>
</dbReference>
<dbReference type="UniPathway" id="UPA00705"/>
<comment type="function">
    <text evidence="19">C-type cytochrome. Part of the cbb3-type cytochrome c oxidase complex.</text>
</comment>
<dbReference type="PIRSF" id="PIRSF000006">
    <property type="entry name" value="Cbb3-Cox_fixP"/>
    <property type="match status" value="1"/>
</dbReference>
<dbReference type="RefSeq" id="WP_184041788.1">
    <property type="nucleotide sequence ID" value="NZ_JACHHY010000033.1"/>
</dbReference>
<evidence type="ECO:0000256" key="12">
    <source>
        <dbReference type="ARBA" id="ARBA00022781"/>
    </source>
</evidence>
<dbReference type="Pfam" id="PF14715">
    <property type="entry name" value="FixP_N"/>
    <property type="match status" value="1"/>
</dbReference>
<evidence type="ECO:0000256" key="7">
    <source>
        <dbReference type="ARBA" id="ARBA00022617"/>
    </source>
</evidence>
<dbReference type="Gene3D" id="1.10.760.10">
    <property type="entry name" value="Cytochrome c-like domain"/>
    <property type="match status" value="2"/>
</dbReference>
<keyword evidence="17 19" id="KW-0406">Ion transport</keyword>
<dbReference type="GO" id="GO:0009055">
    <property type="term" value="F:electron transfer activity"/>
    <property type="evidence" value="ECO:0007669"/>
    <property type="project" value="InterPro"/>
</dbReference>
<comment type="pathway">
    <text evidence="2 19">Energy metabolism; oxidative phosphorylation.</text>
</comment>
<accession>A0A840MT52</accession>
<keyword evidence="18 19" id="KW-0472">Membrane</keyword>
<feature type="transmembrane region" description="Helical" evidence="22">
    <location>
        <begin position="64"/>
        <end position="86"/>
    </location>
</feature>
<dbReference type="InterPro" id="IPR009056">
    <property type="entry name" value="Cyt_c-like_dom"/>
</dbReference>
<keyword evidence="7 19" id="KW-0349">Heme</keyword>
<dbReference type="InterPro" id="IPR032858">
    <property type="entry name" value="CcoP_N"/>
</dbReference>
<protein>
    <recommendedName>
        <fullName evidence="19">Cbb3-type cytochrome c oxidase subunit</fullName>
    </recommendedName>
</protein>
<evidence type="ECO:0000256" key="8">
    <source>
        <dbReference type="ARBA" id="ARBA00022660"/>
    </source>
</evidence>
<comment type="subunit">
    <text evidence="19">Component of the cbb3-type cytochrome c oxidase.</text>
</comment>
<dbReference type="GO" id="GO:0006119">
    <property type="term" value="P:oxidative phosphorylation"/>
    <property type="evidence" value="ECO:0007669"/>
    <property type="project" value="UniProtKB-UniPathway"/>
</dbReference>
<evidence type="ECO:0000256" key="1">
    <source>
        <dbReference type="ARBA" id="ARBA00004533"/>
    </source>
</evidence>
<dbReference type="GO" id="GO:0020037">
    <property type="term" value="F:heme binding"/>
    <property type="evidence" value="ECO:0007669"/>
    <property type="project" value="InterPro"/>
</dbReference>
<feature type="binding site" description="axial binding residue" evidence="20">
    <location>
        <position position="283"/>
    </location>
    <ligand>
        <name>heme c</name>
        <dbReference type="ChEBI" id="CHEBI:61717"/>
        <label>1</label>
    </ligand>
    <ligandPart>
        <name>Fe</name>
        <dbReference type="ChEBI" id="CHEBI:18248"/>
    </ligandPart>
</feature>
<dbReference type="Gene3D" id="6.10.280.130">
    <property type="match status" value="1"/>
</dbReference>
<dbReference type="InterPro" id="IPR038414">
    <property type="entry name" value="CcoP_N_sf"/>
</dbReference>
<keyword evidence="12 19" id="KW-0375">Hydrogen ion transport</keyword>
<dbReference type="PANTHER" id="PTHR33751:SF1">
    <property type="entry name" value="CBB3-TYPE CYTOCHROME C OXIDASE SUBUNIT FIXP"/>
    <property type="match status" value="1"/>
</dbReference>
<dbReference type="NCBIfam" id="TIGR00782">
    <property type="entry name" value="ccoP"/>
    <property type="match status" value="1"/>
</dbReference>
<dbReference type="GO" id="GO:0005506">
    <property type="term" value="F:iron ion binding"/>
    <property type="evidence" value="ECO:0007669"/>
    <property type="project" value="InterPro"/>
</dbReference>
<proteinExistence type="inferred from homology"/>
<keyword evidence="11" id="KW-0677">Repeat</keyword>
<evidence type="ECO:0000313" key="25">
    <source>
        <dbReference type="Proteomes" id="UP000575898"/>
    </source>
</evidence>
<evidence type="ECO:0000256" key="3">
    <source>
        <dbReference type="ARBA" id="ARBA00006113"/>
    </source>
</evidence>
<comment type="similarity">
    <text evidence="3 19">Belongs to the CcoP / FixP family.</text>
</comment>
<dbReference type="InterPro" id="IPR050597">
    <property type="entry name" value="Cytochrome_c_Oxidase_Subunit"/>
</dbReference>
<feature type="binding site" description="covalent" evidence="21">
    <location>
        <position position="231"/>
    </location>
    <ligand>
        <name>heme c</name>
        <dbReference type="ChEBI" id="CHEBI:61717"/>
        <label>2</label>
    </ligand>
</feature>
<evidence type="ECO:0000256" key="9">
    <source>
        <dbReference type="ARBA" id="ARBA00022692"/>
    </source>
</evidence>
<dbReference type="AlphaFoldDB" id="A0A840MT52"/>
<keyword evidence="10 19" id="KW-0479">Metal-binding</keyword>
<feature type="domain" description="Cytochrome c" evidence="23">
    <location>
        <begin position="218"/>
        <end position="306"/>
    </location>
</feature>
<evidence type="ECO:0000313" key="24">
    <source>
        <dbReference type="EMBL" id="MBB5020387.1"/>
    </source>
</evidence>
<dbReference type="SUPFAM" id="SSF46626">
    <property type="entry name" value="Cytochrome c"/>
    <property type="match status" value="2"/>
</dbReference>
<dbReference type="Pfam" id="PF13442">
    <property type="entry name" value="Cytochrome_CBB3"/>
    <property type="match status" value="2"/>
</dbReference>
<evidence type="ECO:0000256" key="19">
    <source>
        <dbReference type="PIRNR" id="PIRNR000006"/>
    </source>
</evidence>
<feature type="binding site" description="covalent" evidence="21">
    <location>
        <position position="148"/>
    </location>
    <ligand>
        <name>heme c</name>
        <dbReference type="ChEBI" id="CHEBI:61717"/>
        <label>1</label>
    </ligand>
</feature>
<feature type="binding site" description="covalent" evidence="21">
    <location>
        <position position="145"/>
    </location>
    <ligand>
        <name>heme c</name>
        <dbReference type="ChEBI" id="CHEBI:61717"/>
        <label>1</label>
    </ligand>
</feature>
<evidence type="ECO:0000256" key="22">
    <source>
        <dbReference type="SAM" id="Phobius"/>
    </source>
</evidence>
<evidence type="ECO:0000256" key="5">
    <source>
        <dbReference type="ARBA" id="ARBA00022475"/>
    </source>
</evidence>
<evidence type="ECO:0000256" key="10">
    <source>
        <dbReference type="ARBA" id="ARBA00022723"/>
    </source>
</evidence>
<evidence type="ECO:0000256" key="13">
    <source>
        <dbReference type="ARBA" id="ARBA00022982"/>
    </source>
</evidence>
<feature type="binding site" description="axial binding residue" evidence="20">
    <location>
        <position position="149"/>
    </location>
    <ligand>
        <name>heme c</name>
        <dbReference type="ChEBI" id="CHEBI:61717"/>
        <label>1</label>
    </ligand>
    <ligandPart>
        <name>Fe</name>
        <dbReference type="ChEBI" id="CHEBI:18248"/>
    </ligandPart>
</feature>
<evidence type="ECO:0000256" key="20">
    <source>
        <dbReference type="PIRSR" id="PIRSR000006-1"/>
    </source>
</evidence>
<evidence type="ECO:0000259" key="23">
    <source>
        <dbReference type="PROSITE" id="PS51007"/>
    </source>
</evidence>
<dbReference type="InterPro" id="IPR036909">
    <property type="entry name" value="Cyt_c-like_dom_sf"/>
</dbReference>
<keyword evidence="14 22" id="KW-1133">Transmembrane helix</keyword>
<dbReference type="GO" id="GO:0016491">
    <property type="term" value="F:oxidoreductase activity"/>
    <property type="evidence" value="ECO:0007669"/>
    <property type="project" value="UniProtKB-KW"/>
</dbReference>
<comment type="subcellular location">
    <subcellularLocation>
        <location evidence="1 19">Cell inner membrane</location>
    </subcellularLocation>
</comment>
<name>A0A840MT52_9PROT</name>
<keyword evidence="4 19" id="KW-0813">Transport</keyword>
<feature type="binding site" description="axial binding residue" evidence="20">
    <location>
        <position position="188"/>
    </location>
    <ligand>
        <name>heme c</name>
        <dbReference type="ChEBI" id="CHEBI:61717"/>
        <label>2</label>
    </ligand>
    <ligandPart>
        <name>Fe</name>
        <dbReference type="ChEBI" id="CHEBI:18248"/>
    </ligandPart>
</feature>
<feature type="transmembrane region" description="Helical" evidence="22">
    <location>
        <begin position="12"/>
        <end position="30"/>
    </location>
</feature>
<dbReference type="PROSITE" id="PS51007">
    <property type="entry name" value="CYTC"/>
    <property type="match status" value="2"/>
</dbReference>
<evidence type="ECO:0000256" key="14">
    <source>
        <dbReference type="ARBA" id="ARBA00022989"/>
    </source>
</evidence>
<evidence type="ECO:0000256" key="18">
    <source>
        <dbReference type="ARBA" id="ARBA00023136"/>
    </source>
</evidence>
<keyword evidence="9 22" id="KW-0812">Transmembrane</keyword>
<dbReference type="InterPro" id="IPR004678">
    <property type="entry name" value="Cyt_c_oxidase_cbb3_su3"/>
</dbReference>
<evidence type="ECO:0000256" key="16">
    <source>
        <dbReference type="ARBA" id="ARBA00023004"/>
    </source>
</evidence>
<dbReference type="InterPro" id="IPR008168">
    <property type="entry name" value="Cyt_C_IC"/>
</dbReference>
<keyword evidence="15 19" id="KW-0560">Oxidoreductase</keyword>
<gene>
    <name evidence="24" type="ORF">HNQ59_003706</name>
</gene>
<reference evidence="24 25" key="1">
    <citation type="submission" date="2020-08" db="EMBL/GenBank/DDBJ databases">
        <title>Genomic Encyclopedia of Type Strains, Phase IV (KMG-IV): sequencing the most valuable type-strain genomes for metagenomic binning, comparative biology and taxonomic classification.</title>
        <authorList>
            <person name="Goeker M."/>
        </authorList>
    </citation>
    <scope>NUCLEOTIDE SEQUENCE [LARGE SCALE GENOMIC DNA]</scope>
    <source>
        <strain evidence="24 25">DSM 27165</strain>
    </source>
</reference>
<dbReference type="EMBL" id="JACHHY010000033">
    <property type="protein sequence ID" value="MBB5020387.1"/>
    <property type="molecule type" value="Genomic_DNA"/>
</dbReference>
<keyword evidence="13 19" id="KW-0249">Electron transport</keyword>
<evidence type="ECO:0000256" key="11">
    <source>
        <dbReference type="ARBA" id="ARBA00022737"/>
    </source>
</evidence>
<feature type="binding site" description="covalent" evidence="21">
    <location>
        <position position="234"/>
    </location>
    <ligand>
        <name>heme c</name>
        <dbReference type="ChEBI" id="CHEBI:61717"/>
        <label>2</label>
    </ligand>
</feature>
<sequence length="314" mass="34500">MNQDFVSGFWGYYVAAIVIGGIIGMAYLLLSQRIKRKAAGEKVETCGHVWDGDLEEYNNPMPKWWMGLFWLTLIFGVVYLALYPGLGVYSGTKQWTSVGQYEAERKTAEARYQAIYDKYLKMDIKQVAADPEARQMGQRLFGTYCVQCHGADAKGAKGFPNLTDHDWLYGGEPEKIQETILGGRKGAMPAFGAALGEDGVKDVANYVMSLSALPHNADRAVRGKETFTTICAACHGPDGKGNQAMGAPNLTDKVWLYSSSQTKPDAIQQSIIETITNGRNGVMPPWKDFLGEAKVHLLASYVYGLSNNPQTASK</sequence>
<evidence type="ECO:0000256" key="2">
    <source>
        <dbReference type="ARBA" id="ARBA00004673"/>
    </source>
</evidence>
<evidence type="ECO:0000256" key="6">
    <source>
        <dbReference type="ARBA" id="ARBA00022519"/>
    </source>
</evidence>
<feature type="domain" description="Cytochrome c" evidence="23">
    <location>
        <begin position="132"/>
        <end position="211"/>
    </location>
</feature>
<evidence type="ECO:0000256" key="4">
    <source>
        <dbReference type="ARBA" id="ARBA00022448"/>
    </source>
</evidence>
<evidence type="ECO:0000256" key="15">
    <source>
        <dbReference type="ARBA" id="ARBA00023002"/>
    </source>
</evidence>
<dbReference type="Proteomes" id="UP000575898">
    <property type="component" value="Unassembled WGS sequence"/>
</dbReference>
<keyword evidence="16 19" id="KW-0408">Iron</keyword>
<dbReference type="PANTHER" id="PTHR33751">
    <property type="entry name" value="CBB3-TYPE CYTOCHROME C OXIDASE SUBUNIT FIXP"/>
    <property type="match status" value="1"/>
</dbReference>
<evidence type="ECO:0000256" key="21">
    <source>
        <dbReference type="PIRSR" id="PIRSR000006-2"/>
    </source>
</evidence>
<keyword evidence="5 19" id="KW-1003">Cell membrane</keyword>
<organism evidence="24 25">
    <name type="scientific">Chitinivorax tropicus</name>
    <dbReference type="NCBI Taxonomy" id="714531"/>
    <lineage>
        <taxon>Bacteria</taxon>
        <taxon>Pseudomonadati</taxon>
        <taxon>Pseudomonadota</taxon>
        <taxon>Betaproteobacteria</taxon>
        <taxon>Chitinivorax</taxon>
    </lineage>
</organism>
<dbReference type="GO" id="GO:0005886">
    <property type="term" value="C:plasma membrane"/>
    <property type="evidence" value="ECO:0007669"/>
    <property type="project" value="UniProtKB-SubCell"/>
</dbReference>
<keyword evidence="25" id="KW-1185">Reference proteome</keyword>
<keyword evidence="8 19" id="KW-0679">Respiratory chain</keyword>
<evidence type="ECO:0000256" key="17">
    <source>
        <dbReference type="ARBA" id="ARBA00023065"/>
    </source>
</evidence>